<dbReference type="Pfam" id="PF13614">
    <property type="entry name" value="AAA_31"/>
    <property type="match status" value="1"/>
</dbReference>
<evidence type="ECO:0000259" key="1">
    <source>
        <dbReference type="Pfam" id="PF13614"/>
    </source>
</evidence>
<dbReference type="CDD" id="cd02042">
    <property type="entry name" value="ParAB_family"/>
    <property type="match status" value="1"/>
</dbReference>
<dbReference type="InterPro" id="IPR050678">
    <property type="entry name" value="DNA_Partitioning_ATPase"/>
</dbReference>
<dbReference type="EMBL" id="JAROAS010000040">
    <property type="protein sequence ID" value="MED4129716.1"/>
    <property type="molecule type" value="Genomic_DNA"/>
</dbReference>
<dbReference type="Gene3D" id="3.40.50.300">
    <property type="entry name" value="P-loop containing nucleotide triphosphate hydrolases"/>
    <property type="match status" value="1"/>
</dbReference>
<accession>A0ABU6NNE8</accession>
<dbReference type="InterPro" id="IPR025669">
    <property type="entry name" value="AAA_dom"/>
</dbReference>
<feature type="domain" description="AAA" evidence="1">
    <location>
        <begin position="3"/>
        <end position="183"/>
    </location>
</feature>
<dbReference type="PANTHER" id="PTHR13696:SF52">
    <property type="entry name" value="PARA FAMILY PROTEIN CT_582"/>
    <property type="match status" value="1"/>
</dbReference>
<name>A0ABU6NNE8_9BACI</name>
<comment type="caution">
    <text evidence="2">The sequence shown here is derived from an EMBL/GenBank/DDBJ whole genome shotgun (WGS) entry which is preliminary data.</text>
</comment>
<dbReference type="InterPro" id="IPR027417">
    <property type="entry name" value="P-loop_NTPase"/>
</dbReference>
<proteinExistence type="predicted"/>
<reference evidence="2 3" key="1">
    <citation type="submission" date="2023-03" db="EMBL/GenBank/DDBJ databases">
        <title>Bacillus Genome Sequencing.</title>
        <authorList>
            <person name="Dunlap C."/>
        </authorList>
    </citation>
    <scope>NUCLEOTIDE SEQUENCE [LARGE SCALE GENOMIC DNA]</scope>
    <source>
        <strain evidence="2 3">B-4107</strain>
    </source>
</reference>
<dbReference type="PANTHER" id="PTHR13696">
    <property type="entry name" value="P-LOOP CONTAINING NUCLEOSIDE TRIPHOSPHATE HYDROLASE"/>
    <property type="match status" value="1"/>
</dbReference>
<organism evidence="2 3">
    <name type="scientific">Shouchella miscanthi</name>
    <dbReference type="NCBI Taxonomy" id="2598861"/>
    <lineage>
        <taxon>Bacteria</taxon>
        <taxon>Bacillati</taxon>
        <taxon>Bacillota</taxon>
        <taxon>Bacilli</taxon>
        <taxon>Bacillales</taxon>
        <taxon>Bacillaceae</taxon>
        <taxon>Shouchella</taxon>
    </lineage>
</organism>
<dbReference type="SUPFAM" id="SSF52540">
    <property type="entry name" value="P-loop containing nucleoside triphosphate hydrolases"/>
    <property type="match status" value="1"/>
</dbReference>
<dbReference type="RefSeq" id="WP_328238354.1">
    <property type="nucleotide sequence ID" value="NZ_JAROAS010000040.1"/>
</dbReference>
<sequence>MSAKVINFANFKGGVGKTTTTTILANILSQFGHNTLVIDFDPQGNSSDMLMKTAGLGDEIPKSIFEGIQQQDITDCVMYIKQDLALIPSDFDLIGFPLFLNKTTKNDLMKRAYLLDYLIEPLRAKYDYIIIDTPPTISDYTNNAVVASDYVSIVMQTHPWSFRASKHFIPYLQEMIDEYDTNIHLLGIVPVMLKTDGKMDDYIMRLAQQEYKEHMFSSEIKHSERVKRYALSGITNDLIHDKRIKKMYGKLLSEVLERVEQHERRYIEQ</sequence>
<evidence type="ECO:0000313" key="2">
    <source>
        <dbReference type="EMBL" id="MED4129716.1"/>
    </source>
</evidence>
<evidence type="ECO:0000313" key="3">
    <source>
        <dbReference type="Proteomes" id="UP001341820"/>
    </source>
</evidence>
<gene>
    <name evidence="2" type="ORF">P5F74_16390</name>
</gene>
<keyword evidence="3" id="KW-1185">Reference proteome</keyword>
<protein>
    <submittedName>
        <fullName evidence="2">ParA family protein</fullName>
    </submittedName>
</protein>
<dbReference type="Proteomes" id="UP001341820">
    <property type="component" value="Unassembled WGS sequence"/>
</dbReference>